<dbReference type="GO" id="GO:0004519">
    <property type="term" value="F:endonuclease activity"/>
    <property type="evidence" value="ECO:0007669"/>
    <property type="project" value="InterPro"/>
</dbReference>
<feature type="region of interest" description="Disordered" evidence="1">
    <location>
        <begin position="221"/>
        <end position="242"/>
    </location>
</feature>
<dbReference type="InterPro" id="IPR027417">
    <property type="entry name" value="P-loop_NTPase"/>
</dbReference>
<evidence type="ECO:0000259" key="2">
    <source>
        <dbReference type="Pfam" id="PF01844"/>
    </source>
</evidence>
<dbReference type="Gene3D" id="3.40.50.300">
    <property type="entry name" value="P-loop containing nucleotide triphosphate hydrolases"/>
    <property type="match status" value="1"/>
</dbReference>
<dbReference type="GO" id="GO:0003676">
    <property type="term" value="F:nucleic acid binding"/>
    <property type="evidence" value="ECO:0007669"/>
    <property type="project" value="InterPro"/>
</dbReference>
<accession>A0A1S1LXE8</accession>
<evidence type="ECO:0000313" key="4">
    <source>
        <dbReference type="Proteomes" id="UP000179441"/>
    </source>
</evidence>
<gene>
    <name evidence="3" type="ORF">BKG84_26845</name>
</gene>
<evidence type="ECO:0000256" key="1">
    <source>
        <dbReference type="SAM" id="MobiDB-lite"/>
    </source>
</evidence>
<dbReference type="AlphaFoldDB" id="A0A1S1LXE8"/>
<comment type="caution">
    <text evidence="3">The sequence shown here is derived from an EMBL/GenBank/DDBJ whole genome shotgun (WGS) entry which is preliminary data.</text>
</comment>
<feature type="region of interest" description="Disordered" evidence="1">
    <location>
        <begin position="133"/>
        <end position="152"/>
    </location>
</feature>
<dbReference type="Proteomes" id="UP000179441">
    <property type="component" value="Unassembled WGS sequence"/>
</dbReference>
<proteinExistence type="predicted"/>
<dbReference type="EMBL" id="MLIS01000132">
    <property type="protein sequence ID" value="OHU75776.1"/>
    <property type="molecule type" value="Genomic_DNA"/>
</dbReference>
<protein>
    <recommendedName>
        <fullName evidence="2">HNH domain-containing protein</fullName>
    </recommendedName>
</protein>
<dbReference type="InterPro" id="IPR002711">
    <property type="entry name" value="HNH"/>
</dbReference>
<reference evidence="3 4" key="1">
    <citation type="submission" date="2016-10" db="EMBL/GenBank/DDBJ databases">
        <title>Evaluation of Human, Veterinary and Environmental Mycobacterium chelonae Isolates by Core Genome Phylogenomic Analysis, Targeted Gene Comparison, and Anti-microbial Susceptibility Patterns: A Tale of Mistaken Identities.</title>
        <authorList>
            <person name="Fogelson S.B."/>
            <person name="Camus A.C."/>
            <person name="Lorenz W."/>
            <person name="Vasireddy R."/>
            <person name="Vasireddy S."/>
            <person name="Smith T."/>
            <person name="Brown-Elliott B.A."/>
            <person name="Wallace R.J.Jr."/>
            <person name="Hasan N.A."/>
            <person name="Reischl U."/>
            <person name="Sanchez S."/>
        </authorList>
    </citation>
    <scope>NUCLEOTIDE SEQUENCE [LARGE SCALE GENOMIC DNA]</scope>
    <source>
        <strain evidence="3 4">15518</strain>
    </source>
</reference>
<dbReference type="SUPFAM" id="SSF52540">
    <property type="entry name" value="P-loop containing nucleoside triphosphate hydrolases"/>
    <property type="match status" value="1"/>
</dbReference>
<feature type="domain" description="HNH" evidence="2">
    <location>
        <begin position="192"/>
        <end position="228"/>
    </location>
</feature>
<dbReference type="Pfam" id="PF01844">
    <property type="entry name" value="HNH"/>
    <property type="match status" value="1"/>
</dbReference>
<evidence type="ECO:0000313" key="3">
    <source>
        <dbReference type="EMBL" id="OHU75776.1"/>
    </source>
</evidence>
<dbReference type="Gene3D" id="1.10.30.50">
    <property type="match status" value="1"/>
</dbReference>
<name>A0A1S1LXE8_MYCCH</name>
<dbReference type="GO" id="GO:0008270">
    <property type="term" value="F:zinc ion binding"/>
    <property type="evidence" value="ECO:0007669"/>
    <property type="project" value="InterPro"/>
</dbReference>
<organism evidence="3 4">
    <name type="scientific">Mycobacteroides chelonae</name>
    <name type="common">Mycobacterium chelonae</name>
    <dbReference type="NCBI Taxonomy" id="1774"/>
    <lineage>
        <taxon>Bacteria</taxon>
        <taxon>Bacillati</taxon>
        <taxon>Actinomycetota</taxon>
        <taxon>Actinomycetes</taxon>
        <taxon>Mycobacteriales</taxon>
        <taxon>Mycobacteriaceae</taxon>
        <taxon>Mycobacteroides</taxon>
    </lineage>
</organism>
<keyword evidence="4" id="KW-1185">Reference proteome</keyword>
<sequence>MLYVVVGPPAAGKSTWVRDNSRPGDITIDYDAIACTLTPQDDSPHRHDHPEHVKAVTKAARQAAIDTALTLVGEHDVFLIHSTPSTAMLTKYRSYGAEVITIDPGQDTVMERARAERPWQLQGAIKRWYEEHPTTGSTPAEHVPGLDAQGRPRGRHYQALKATFRKECEERGDVCWLDQRPIDYSLKAPHPDSFSVDHAIPVSEAPELALDPRNFRPSHLNCNIRRGDSEPNIAIGQPSETW</sequence>